<dbReference type="GO" id="GO:0005886">
    <property type="term" value="C:plasma membrane"/>
    <property type="evidence" value="ECO:0007669"/>
    <property type="project" value="TreeGrafter"/>
</dbReference>
<dbReference type="InterPro" id="IPR007844">
    <property type="entry name" value="AsmA"/>
</dbReference>
<evidence type="ECO:0000256" key="1">
    <source>
        <dbReference type="SAM" id="MobiDB-lite"/>
    </source>
</evidence>
<organism evidence="3 4">
    <name type="scientific">Pseudarcicella hirudinis</name>
    <dbReference type="NCBI Taxonomy" id="1079859"/>
    <lineage>
        <taxon>Bacteria</taxon>
        <taxon>Pseudomonadati</taxon>
        <taxon>Bacteroidota</taxon>
        <taxon>Cytophagia</taxon>
        <taxon>Cytophagales</taxon>
        <taxon>Flectobacillaceae</taxon>
        <taxon>Pseudarcicella</taxon>
    </lineage>
</organism>
<evidence type="ECO:0000313" key="3">
    <source>
        <dbReference type="EMBL" id="SFQ17819.1"/>
    </source>
</evidence>
<feature type="domain" description="AsmA" evidence="2">
    <location>
        <begin position="13"/>
        <end position="175"/>
    </location>
</feature>
<dbReference type="Pfam" id="PF05170">
    <property type="entry name" value="AsmA"/>
    <property type="match status" value="1"/>
</dbReference>
<dbReference type="PANTHER" id="PTHR30441:SF8">
    <property type="entry name" value="DUF748 DOMAIN-CONTAINING PROTEIN"/>
    <property type="match status" value="1"/>
</dbReference>
<dbReference type="EMBL" id="FOXH01000011">
    <property type="protein sequence ID" value="SFQ17819.1"/>
    <property type="molecule type" value="Genomic_DNA"/>
</dbReference>
<gene>
    <name evidence="3" type="ORF">SAMN04515674_111134</name>
</gene>
<dbReference type="STRING" id="1079859.SAMN04515674_111134"/>
<dbReference type="AlphaFoldDB" id="A0A1I5WDJ5"/>
<name>A0A1I5WDJ5_9BACT</name>
<dbReference type="GO" id="GO:0090313">
    <property type="term" value="P:regulation of protein targeting to membrane"/>
    <property type="evidence" value="ECO:0007669"/>
    <property type="project" value="TreeGrafter"/>
</dbReference>
<dbReference type="PANTHER" id="PTHR30441">
    <property type="entry name" value="DUF748 DOMAIN-CONTAINING PROTEIN"/>
    <property type="match status" value="1"/>
</dbReference>
<accession>A0A1I5WDJ5</accession>
<dbReference type="InterPro" id="IPR052894">
    <property type="entry name" value="AsmA-related"/>
</dbReference>
<evidence type="ECO:0000313" key="4">
    <source>
        <dbReference type="Proteomes" id="UP000199306"/>
    </source>
</evidence>
<dbReference type="OrthoDB" id="596403at2"/>
<proteinExistence type="predicted"/>
<feature type="region of interest" description="Disordered" evidence="1">
    <location>
        <begin position="1016"/>
        <end position="1039"/>
    </location>
</feature>
<dbReference type="Proteomes" id="UP000199306">
    <property type="component" value="Unassembled WGS sequence"/>
</dbReference>
<evidence type="ECO:0000259" key="2">
    <source>
        <dbReference type="Pfam" id="PF05170"/>
    </source>
</evidence>
<dbReference type="RefSeq" id="WP_092018514.1">
    <property type="nucleotide sequence ID" value="NZ_FOXH01000011.1"/>
</dbReference>
<keyword evidence="4" id="KW-1185">Reference proteome</keyword>
<reference evidence="3 4" key="1">
    <citation type="submission" date="2016-10" db="EMBL/GenBank/DDBJ databases">
        <authorList>
            <person name="de Groot N.N."/>
        </authorList>
    </citation>
    <scope>NUCLEOTIDE SEQUENCE [LARGE SCALE GENOMIC DNA]</scope>
    <source>
        <strain evidence="4">E92,LMG 26720,CCM 7988</strain>
    </source>
</reference>
<protein>
    <submittedName>
        <fullName evidence="3">AsmA protein</fullName>
    </submittedName>
</protein>
<feature type="compositionally biased region" description="Acidic residues" evidence="1">
    <location>
        <begin position="1030"/>
        <end position="1039"/>
    </location>
</feature>
<sequence>MKFPVKAFLIKSLKISSLLTGILCSLLFLLPYLFPQTVNTKIKDWANSRINGKLAFSEVGLSFFKHFPSLTFTLYDVTLNGSQPFEKDTLLSAKELGLGIDLSSLFKSTVNINKIFLENGYINIQVDKDGKANYNVYRAEPTQNTAPKDSSKAALKLENIQLENCHLIYNDRSLPMMVNAKGFHYSGKGDLSESVFDLHTHTEINSVDLYYGGQPYILSKKVNADLITRVNTNTLAFIFEKNDLKINKLPVDFKGRFEFLKNGYSMNFNFRSAETDLHNIITALPPEYLKWLEKTEVKGHGDLALVLAGKYIASTHTSPDLSFKMKIRNGYIANENAPFPIENLFLDFETQLPGLNPDSLGVNIDSVYFKVDKGFFNSVVRVKGIKAPKVYAKINTQLDLAKWHRAFGLKPFEVKGQFDLSLLAEGQYKTGIVRSGVRKVDTVITSIPKFDLKSHFRNGYFKYASLPQAMEKINFNILANCTDNDYKHSTLAVSDLNFMVLDNFVKGHFNLINAKDFPVDARIQTNFNLGDIRKFYPLEGMEILGKLNVDIQSKGKYSPAKKLFPVTKANFTLQDGTLKTKYSPLPIERIQVSAEVVNKSASTKDLKVNIRPISFQFANQPFTLKAQLQNLDDLRYNVSSNGSIDIGKLYKVFAVDGYGVNGLIKTNFSLKGRQSDAASGNYNKLSNSGSMRVRNLQLTSDLFPKPFMINSGLFSFYQDKVKFETFKAVYGKSDFELNGEISNIINYATKPNASLKGNFDLKSKLIAADEFMAYADAPKTQNSTSAATGVVIVPANLDIQFKGEAQKVNYNGLNLKDFKGQIAIKDGNIALNETGFSLIDAPVTMNGNYKSISPKKAQFDYQIKADEFDIKKAYKEIKLFRDMTSSASSAEGIVSLDYKLSGKLNQNMQPVYPSLKGGGVLSVKKIKMKGFKLLNAIGKKTDHNGITDPDLSKVNIKSSISNNIISIERTKVKMAGFRLRFEGKVDFNNKMNMSFRLGLPPFGIFGIPMTITGTSEKPKIKLGKSNKTDDPEEEKDTEN</sequence>